<accession>A0A0S6VYB7</accession>
<keyword evidence="3" id="KW-1185">Reference proteome</keyword>
<sequence length="126" mass="14172">MQIVSVKLCQQDNKTLDKFQAMRLEYDTKNDLSSPFTELPGKETAMRSRMILMVYGAFLWMFVVHLSIPPVAEAYLDPGTGSYFLQVLAAGLLSGLFMLKPIVSKIKNLFAKLQGRSKEDDSGENF</sequence>
<reference evidence="2 3" key="1">
    <citation type="journal article" date="2015" name="PeerJ">
        <title>First genomic representation of candidate bacterial phylum KSB3 points to enhanced environmental sensing as a trigger of wastewater bulking.</title>
        <authorList>
            <person name="Sekiguchi Y."/>
            <person name="Ohashi A."/>
            <person name="Parks D.H."/>
            <person name="Yamauchi T."/>
            <person name="Tyson G.W."/>
            <person name="Hugenholtz P."/>
        </authorList>
    </citation>
    <scope>NUCLEOTIDE SEQUENCE [LARGE SCALE GENOMIC DNA]</scope>
</reference>
<evidence type="ECO:0000313" key="3">
    <source>
        <dbReference type="Proteomes" id="UP000030700"/>
    </source>
</evidence>
<dbReference type="HOGENOM" id="CLU_1977199_0_0_0"/>
<evidence type="ECO:0000256" key="1">
    <source>
        <dbReference type="SAM" id="Phobius"/>
    </source>
</evidence>
<dbReference type="AlphaFoldDB" id="A0A0S6VYB7"/>
<protein>
    <submittedName>
        <fullName evidence="2">Uncharacterized protein</fullName>
    </submittedName>
</protein>
<feature type="transmembrane region" description="Helical" evidence="1">
    <location>
        <begin position="80"/>
        <end position="99"/>
    </location>
</feature>
<dbReference type="STRING" id="1499966.U14_01793"/>
<gene>
    <name evidence="2" type="ORF">U14_01793</name>
</gene>
<organism evidence="2 3">
    <name type="scientific">Candidatus Moduliflexus flocculans</name>
    <dbReference type="NCBI Taxonomy" id="1499966"/>
    <lineage>
        <taxon>Bacteria</taxon>
        <taxon>Candidatus Moduliflexota</taxon>
        <taxon>Candidatus Moduliflexia</taxon>
        <taxon>Candidatus Moduliflexales</taxon>
        <taxon>Candidatus Moduliflexaceae</taxon>
    </lineage>
</organism>
<dbReference type="EMBL" id="DF820456">
    <property type="protein sequence ID" value="GAK50561.1"/>
    <property type="molecule type" value="Genomic_DNA"/>
</dbReference>
<keyword evidence="1" id="KW-0812">Transmembrane</keyword>
<proteinExistence type="predicted"/>
<evidence type="ECO:0000313" key="2">
    <source>
        <dbReference type="EMBL" id="GAK50561.1"/>
    </source>
</evidence>
<keyword evidence="1" id="KW-1133">Transmembrane helix</keyword>
<name>A0A0S6VYB7_9BACT</name>
<keyword evidence="1" id="KW-0472">Membrane</keyword>
<feature type="transmembrane region" description="Helical" evidence="1">
    <location>
        <begin position="50"/>
        <end position="68"/>
    </location>
</feature>
<dbReference type="Proteomes" id="UP000030700">
    <property type="component" value="Unassembled WGS sequence"/>
</dbReference>